<gene>
    <name evidence="1" type="ORF">SU9_08894</name>
</gene>
<comment type="caution">
    <text evidence="1">The sequence shown here is derived from an EMBL/GenBank/DDBJ whole genome shotgun (WGS) entry which is preliminary data.</text>
</comment>
<dbReference type="InterPro" id="IPR046042">
    <property type="entry name" value="DUF6000"/>
</dbReference>
<reference evidence="1" key="1">
    <citation type="journal article" date="2012" name="J. Bacteriol.">
        <title>Genome Sequence of Streptomyces auratus Strain AGR0001, a Phoslactomycin-Producing Actinomycete.</title>
        <authorList>
            <person name="Han X."/>
            <person name="Li M."/>
            <person name="Ding Z."/>
            <person name="Zhao J."/>
            <person name="Ji K."/>
            <person name="Wen M."/>
            <person name="Lu T."/>
        </authorList>
    </citation>
    <scope>NUCLEOTIDE SEQUENCE [LARGE SCALE GENOMIC DNA]</scope>
    <source>
        <strain evidence="1">AGR0001</strain>
    </source>
</reference>
<protein>
    <submittedName>
        <fullName evidence="1">Uncharacterized protein</fullName>
    </submittedName>
</protein>
<proteinExistence type="predicted"/>
<evidence type="ECO:0000313" key="1">
    <source>
        <dbReference type="EMBL" id="EJJ07393.1"/>
    </source>
</evidence>
<sequence>MVTAYLDRHLPRTDLRCDQPAALGTLIRLDAHHAPRFTQPNGI</sequence>
<dbReference type="AlphaFoldDB" id="J2K3P7"/>
<dbReference type="HOGENOM" id="CLU_3239987_0_0_11"/>
<name>J2K3P7_9ACTN</name>
<organism evidence="1">
    <name type="scientific">Streptomyces auratus AGR0001</name>
    <dbReference type="NCBI Taxonomy" id="1160718"/>
    <lineage>
        <taxon>Bacteria</taxon>
        <taxon>Bacillati</taxon>
        <taxon>Actinomycetota</taxon>
        <taxon>Actinomycetes</taxon>
        <taxon>Kitasatosporales</taxon>
        <taxon>Streptomycetaceae</taxon>
        <taxon>Streptomyces</taxon>
    </lineage>
</organism>
<dbReference type="EMBL" id="AJGV01000063">
    <property type="protein sequence ID" value="EJJ07393.1"/>
    <property type="molecule type" value="Genomic_DNA"/>
</dbReference>
<accession>J2K3P7</accession>
<dbReference type="PATRIC" id="fig|1160718.3.peg.1803"/>
<dbReference type="Pfam" id="PF19463">
    <property type="entry name" value="DUF6000"/>
    <property type="match status" value="1"/>
</dbReference>